<keyword evidence="3 9" id="KW-0813">Transport</keyword>
<evidence type="ECO:0000256" key="3">
    <source>
        <dbReference type="ARBA" id="ARBA00022448"/>
    </source>
</evidence>
<name>A0A7T7XKI4_9SPIR</name>
<evidence type="ECO:0000313" key="13">
    <source>
        <dbReference type="Proteomes" id="UP000595917"/>
    </source>
</evidence>
<keyword evidence="4 10" id="KW-1003">Cell membrane</keyword>
<dbReference type="Pfam" id="PF00528">
    <property type="entry name" value="BPD_transp_1"/>
    <property type="match status" value="1"/>
</dbReference>
<gene>
    <name evidence="12" type="primary">pstC</name>
    <name evidence="12" type="ORF">JFL75_13140</name>
</gene>
<keyword evidence="6 9" id="KW-0812">Transmembrane</keyword>
<dbReference type="KEGG" id="bhc:JFL75_13140"/>
<feature type="domain" description="ABC transmembrane type-1" evidence="11">
    <location>
        <begin position="176"/>
        <end position="385"/>
    </location>
</feature>
<comment type="caution">
    <text evidence="10">Lacks conserved residue(s) required for the propagation of feature annotation.</text>
</comment>
<proteinExistence type="inferred from homology"/>
<dbReference type="PANTHER" id="PTHR30425:SF1">
    <property type="entry name" value="PHOSPHATE TRANSPORT SYSTEM PERMEASE PROTEIN PSTC"/>
    <property type="match status" value="1"/>
</dbReference>
<evidence type="ECO:0000256" key="10">
    <source>
        <dbReference type="RuleBase" id="RU363054"/>
    </source>
</evidence>
<keyword evidence="5 10" id="KW-0592">Phosphate transport</keyword>
<dbReference type="EMBL" id="CP067089">
    <property type="protein sequence ID" value="QQO07882.1"/>
    <property type="molecule type" value="Genomic_DNA"/>
</dbReference>
<dbReference type="GO" id="GO:0006817">
    <property type="term" value="P:phosphate ion transport"/>
    <property type="evidence" value="ECO:0007669"/>
    <property type="project" value="UniProtKB-KW"/>
</dbReference>
<dbReference type="Gene3D" id="1.10.3720.10">
    <property type="entry name" value="MetI-like"/>
    <property type="match status" value="1"/>
</dbReference>
<accession>A0A7T7XKI4</accession>
<keyword evidence="7 9" id="KW-1133">Transmembrane helix</keyword>
<dbReference type="InterPro" id="IPR051124">
    <property type="entry name" value="Phosphate_Transport_Permease"/>
</dbReference>
<feature type="transmembrane region" description="Helical" evidence="9">
    <location>
        <begin position="217"/>
        <end position="240"/>
    </location>
</feature>
<feature type="transmembrane region" description="Helical" evidence="9">
    <location>
        <begin position="12"/>
        <end position="34"/>
    </location>
</feature>
<dbReference type="SUPFAM" id="SSF161098">
    <property type="entry name" value="MetI-like"/>
    <property type="match status" value="1"/>
</dbReference>
<dbReference type="InterPro" id="IPR035906">
    <property type="entry name" value="MetI-like_sf"/>
</dbReference>
<feature type="transmembrane region" description="Helical" evidence="9">
    <location>
        <begin position="172"/>
        <end position="205"/>
    </location>
</feature>
<dbReference type="PROSITE" id="PS50928">
    <property type="entry name" value="ABC_TM1"/>
    <property type="match status" value="1"/>
</dbReference>
<dbReference type="CDD" id="cd06261">
    <property type="entry name" value="TM_PBP2"/>
    <property type="match status" value="1"/>
</dbReference>
<dbReference type="InterPro" id="IPR000515">
    <property type="entry name" value="MetI-like"/>
</dbReference>
<evidence type="ECO:0000256" key="6">
    <source>
        <dbReference type="ARBA" id="ARBA00022692"/>
    </source>
</evidence>
<organism evidence="12 13">
    <name type="scientific">Breznakiella homolactica</name>
    <dbReference type="NCBI Taxonomy" id="2798577"/>
    <lineage>
        <taxon>Bacteria</taxon>
        <taxon>Pseudomonadati</taxon>
        <taxon>Spirochaetota</taxon>
        <taxon>Spirochaetia</taxon>
        <taxon>Spirochaetales</taxon>
        <taxon>Breznakiellaceae</taxon>
        <taxon>Breznakiella</taxon>
    </lineage>
</organism>
<feature type="transmembrane region" description="Helical" evidence="9">
    <location>
        <begin position="365"/>
        <end position="388"/>
    </location>
</feature>
<evidence type="ECO:0000256" key="1">
    <source>
        <dbReference type="ARBA" id="ARBA00004651"/>
    </source>
</evidence>
<evidence type="ECO:0000256" key="8">
    <source>
        <dbReference type="ARBA" id="ARBA00023136"/>
    </source>
</evidence>
<sequence>MNRYKTDILFKYLVRGASGIAVVALGAILFFVFFQGAEPFVSATAPGIRLVTEQIDAIEVNGTLYENPSTFIDIPRETRELAIRFSGGGKSRSLDITVDSGETDPDKQLVFETFGSGEISSPESYVYTLTYPGRMAGLEQKIHILLPEPPYSVFRFLGGLDWRPTYNKVYGILPMILGTILTSLGAILLGVPIALLCALFLAEFVPEKPAALIRGGIELLAGIPSVVYGFFGLMVVVPAVKQIFNVPSGNGLLSAVLILGIMILPTVTSIAETSFRAVSGTSREASLALGASKMQTAWHVVLPHARSGVITGIILGISRAVGETMAVILVAGNSAQLIRSPLDSVRTLTATIALEMGYAQGRHSLMLFSVGVVLFIMILLLNSAILYMRRRLEKEAS</sequence>
<evidence type="ECO:0000256" key="2">
    <source>
        <dbReference type="ARBA" id="ARBA00007069"/>
    </source>
</evidence>
<keyword evidence="8 9" id="KW-0472">Membrane</keyword>
<reference evidence="12" key="1">
    <citation type="submission" date="2021-01" db="EMBL/GenBank/DDBJ databases">
        <title>Description of Breznakiella homolactica.</title>
        <authorList>
            <person name="Song Y."/>
            <person name="Brune A."/>
        </authorList>
    </citation>
    <scope>NUCLEOTIDE SEQUENCE</scope>
    <source>
        <strain evidence="12">RmG30</strain>
    </source>
</reference>
<evidence type="ECO:0000256" key="7">
    <source>
        <dbReference type="ARBA" id="ARBA00022989"/>
    </source>
</evidence>
<dbReference type="Proteomes" id="UP000595917">
    <property type="component" value="Chromosome"/>
</dbReference>
<dbReference type="NCBIfam" id="TIGR02138">
    <property type="entry name" value="phosphate_pstC"/>
    <property type="match status" value="1"/>
</dbReference>
<evidence type="ECO:0000259" key="11">
    <source>
        <dbReference type="PROSITE" id="PS50928"/>
    </source>
</evidence>
<evidence type="ECO:0000256" key="5">
    <source>
        <dbReference type="ARBA" id="ARBA00022592"/>
    </source>
</evidence>
<dbReference type="InterPro" id="IPR011864">
    <property type="entry name" value="Phosphate_PstC"/>
</dbReference>
<dbReference type="AlphaFoldDB" id="A0A7T7XKI4"/>
<comment type="function">
    <text evidence="10">Part of the binding-protein-dependent transport system for phosphate; probably responsible for the translocation of the substrate across the membrane.</text>
</comment>
<dbReference type="RefSeq" id="WP_215625188.1">
    <property type="nucleotide sequence ID" value="NZ_CP067089.2"/>
</dbReference>
<evidence type="ECO:0000313" key="12">
    <source>
        <dbReference type="EMBL" id="QQO07882.1"/>
    </source>
</evidence>
<dbReference type="GO" id="GO:0005886">
    <property type="term" value="C:plasma membrane"/>
    <property type="evidence" value="ECO:0007669"/>
    <property type="project" value="UniProtKB-SubCell"/>
</dbReference>
<comment type="subcellular location">
    <subcellularLocation>
        <location evidence="1 9">Cell membrane</location>
        <topology evidence="1 9">Multi-pass membrane protein</topology>
    </subcellularLocation>
</comment>
<dbReference type="PANTHER" id="PTHR30425">
    <property type="entry name" value="PHOSPHATE TRANSPORT SYSTEM PERMEASE PROTEIN PST"/>
    <property type="match status" value="1"/>
</dbReference>
<feature type="transmembrane region" description="Helical" evidence="9">
    <location>
        <begin position="252"/>
        <end position="271"/>
    </location>
</feature>
<comment type="similarity">
    <text evidence="2 10">Belongs to the binding-protein-dependent transport system permease family. CysTW subfamily.</text>
</comment>
<protein>
    <recommendedName>
        <fullName evidence="10">Phosphate transport system permease protein</fullName>
    </recommendedName>
</protein>
<keyword evidence="13" id="KW-1185">Reference proteome</keyword>
<evidence type="ECO:0000256" key="9">
    <source>
        <dbReference type="RuleBase" id="RU363032"/>
    </source>
</evidence>
<dbReference type="GO" id="GO:0005315">
    <property type="term" value="F:phosphate transmembrane transporter activity"/>
    <property type="evidence" value="ECO:0007669"/>
    <property type="project" value="InterPro"/>
</dbReference>
<evidence type="ECO:0000256" key="4">
    <source>
        <dbReference type="ARBA" id="ARBA00022475"/>
    </source>
</evidence>